<proteinExistence type="predicted"/>
<sequence length="88" mass="9611">MRQTLKVVGGASVRPQDLSGCSRISETRYKCVFVRRPRVRVLPETTEEASRAAVLIGSISSIVAFFSGAFCARVAAGEVVRVNLCYFL</sequence>
<evidence type="ECO:0000313" key="2">
    <source>
        <dbReference type="Proteomes" id="UP000625711"/>
    </source>
</evidence>
<evidence type="ECO:0000313" key="1">
    <source>
        <dbReference type="EMBL" id="KAF7263094.1"/>
    </source>
</evidence>
<accession>A0A834HK96</accession>
<dbReference type="Proteomes" id="UP000625711">
    <property type="component" value="Unassembled WGS sequence"/>
</dbReference>
<protein>
    <submittedName>
        <fullName evidence="1">Uncharacterized protein</fullName>
    </submittedName>
</protein>
<dbReference type="AlphaFoldDB" id="A0A834HK96"/>
<name>A0A834HK96_RHYFE</name>
<dbReference type="EMBL" id="JAACXV010023258">
    <property type="protein sequence ID" value="KAF7263094.1"/>
    <property type="molecule type" value="Genomic_DNA"/>
</dbReference>
<organism evidence="1 2">
    <name type="scientific">Rhynchophorus ferrugineus</name>
    <name type="common">Red palm weevil</name>
    <name type="synonym">Curculio ferrugineus</name>
    <dbReference type="NCBI Taxonomy" id="354439"/>
    <lineage>
        <taxon>Eukaryota</taxon>
        <taxon>Metazoa</taxon>
        <taxon>Ecdysozoa</taxon>
        <taxon>Arthropoda</taxon>
        <taxon>Hexapoda</taxon>
        <taxon>Insecta</taxon>
        <taxon>Pterygota</taxon>
        <taxon>Neoptera</taxon>
        <taxon>Endopterygota</taxon>
        <taxon>Coleoptera</taxon>
        <taxon>Polyphaga</taxon>
        <taxon>Cucujiformia</taxon>
        <taxon>Curculionidae</taxon>
        <taxon>Dryophthorinae</taxon>
        <taxon>Rhynchophorus</taxon>
    </lineage>
</organism>
<comment type="caution">
    <text evidence="1">The sequence shown here is derived from an EMBL/GenBank/DDBJ whole genome shotgun (WGS) entry which is preliminary data.</text>
</comment>
<reference evidence="1" key="1">
    <citation type="submission" date="2020-08" db="EMBL/GenBank/DDBJ databases">
        <title>Genome sequencing and assembly of the red palm weevil Rhynchophorus ferrugineus.</title>
        <authorList>
            <person name="Dias G.B."/>
            <person name="Bergman C.M."/>
            <person name="Manee M."/>
        </authorList>
    </citation>
    <scope>NUCLEOTIDE SEQUENCE</scope>
    <source>
        <strain evidence="1">AA-2017</strain>
        <tissue evidence="1">Whole larva</tissue>
    </source>
</reference>
<keyword evidence="2" id="KW-1185">Reference proteome</keyword>
<gene>
    <name evidence="1" type="ORF">GWI33_003621</name>
</gene>